<dbReference type="Pfam" id="PF00646">
    <property type="entry name" value="F-box"/>
    <property type="match status" value="1"/>
</dbReference>
<feature type="domain" description="F-box" evidence="1">
    <location>
        <begin position="1"/>
        <end position="49"/>
    </location>
</feature>
<accession>A0AAN6VS07</accession>
<organism evidence="2 3">
    <name type="scientific">Chaetomidium leptoderma</name>
    <dbReference type="NCBI Taxonomy" id="669021"/>
    <lineage>
        <taxon>Eukaryota</taxon>
        <taxon>Fungi</taxon>
        <taxon>Dikarya</taxon>
        <taxon>Ascomycota</taxon>
        <taxon>Pezizomycotina</taxon>
        <taxon>Sordariomycetes</taxon>
        <taxon>Sordariomycetidae</taxon>
        <taxon>Sordariales</taxon>
        <taxon>Chaetomiaceae</taxon>
        <taxon>Chaetomidium</taxon>
    </lineage>
</organism>
<dbReference type="EMBL" id="MU856873">
    <property type="protein sequence ID" value="KAK4156177.1"/>
    <property type="molecule type" value="Genomic_DNA"/>
</dbReference>
<evidence type="ECO:0000313" key="2">
    <source>
        <dbReference type="EMBL" id="KAK4156177.1"/>
    </source>
</evidence>
<dbReference type="InterPro" id="IPR001810">
    <property type="entry name" value="F-box_dom"/>
</dbReference>
<dbReference type="AlphaFoldDB" id="A0AAN6VS07"/>
<proteinExistence type="predicted"/>
<dbReference type="PROSITE" id="PS50181">
    <property type="entry name" value="FBOX"/>
    <property type="match status" value="1"/>
</dbReference>
<keyword evidence="3" id="KW-1185">Reference proteome</keyword>
<dbReference type="Proteomes" id="UP001302745">
    <property type="component" value="Unassembled WGS sequence"/>
</dbReference>
<comment type="caution">
    <text evidence="2">The sequence shown here is derived from an EMBL/GenBank/DDBJ whole genome shotgun (WGS) entry which is preliminary data.</text>
</comment>
<reference evidence="2" key="2">
    <citation type="submission" date="2023-05" db="EMBL/GenBank/DDBJ databases">
        <authorList>
            <consortium name="Lawrence Berkeley National Laboratory"/>
            <person name="Steindorff A."/>
            <person name="Hensen N."/>
            <person name="Bonometti L."/>
            <person name="Westerberg I."/>
            <person name="Brannstrom I.O."/>
            <person name="Guillou S."/>
            <person name="Cros-Aarteil S."/>
            <person name="Calhoun S."/>
            <person name="Haridas S."/>
            <person name="Kuo A."/>
            <person name="Mondo S."/>
            <person name="Pangilinan J."/>
            <person name="Riley R."/>
            <person name="Labutti K."/>
            <person name="Andreopoulos B."/>
            <person name="Lipzen A."/>
            <person name="Chen C."/>
            <person name="Yanf M."/>
            <person name="Daum C."/>
            <person name="Ng V."/>
            <person name="Clum A."/>
            <person name="Ohm R."/>
            <person name="Martin F."/>
            <person name="Silar P."/>
            <person name="Natvig D."/>
            <person name="Lalanne C."/>
            <person name="Gautier V."/>
            <person name="Ament-Velasquez S.L."/>
            <person name="Kruys A."/>
            <person name="Hutchinson M.I."/>
            <person name="Powell A.J."/>
            <person name="Barry K."/>
            <person name="Miller A.N."/>
            <person name="Grigoriev I.V."/>
            <person name="Debuchy R."/>
            <person name="Gladieux P."/>
            <person name="Thoren M.H."/>
            <person name="Johannesson H."/>
        </authorList>
    </citation>
    <scope>NUCLEOTIDE SEQUENCE</scope>
    <source>
        <strain evidence="2">CBS 538.74</strain>
    </source>
</reference>
<name>A0AAN6VS07_9PEZI</name>
<gene>
    <name evidence="2" type="ORF">C8A00DRAFT_30990</name>
</gene>
<reference evidence="2" key="1">
    <citation type="journal article" date="2023" name="Mol. Phylogenet. Evol.">
        <title>Genome-scale phylogeny and comparative genomics of the fungal order Sordariales.</title>
        <authorList>
            <person name="Hensen N."/>
            <person name="Bonometti L."/>
            <person name="Westerberg I."/>
            <person name="Brannstrom I.O."/>
            <person name="Guillou S."/>
            <person name="Cros-Aarteil S."/>
            <person name="Calhoun S."/>
            <person name="Haridas S."/>
            <person name="Kuo A."/>
            <person name="Mondo S."/>
            <person name="Pangilinan J."/>
            <person name="Riley R."/>
            <person name="LaButti K."/>
            <person name="Andreopoulos B."/>
            <person name="Lipzen A."/>
            <person name="Chen C."/>
            <person name="Yan M."/>
            <person name="Daum C."/>
            <person name="Ng V."/>
            <person name="Clum A."/>
            <person name="Steindorff A."/>
            <person name="Ohm R.A."/>
            <person name="Martin F."/>
            <person name="Silar P."/>
            <person name="Natvig D.O."/>
            <person name="Lalanne C."/>
            <person name="Gautier V."/>
            <person name="Ament-Velasquez S.L."/>
            <person name="Kruys A."/>
            <person name="Hutchinson M.I."/>
            <person name="Powell A.J."/>
            <person name="Barry K."/>
            <person name="Miller A.N."/>
            <person name="Grigoriev I.V."/>
            <person name="Debuchy R."/>
            <person name="Gladieux P."/>
            <person name="Hiltunen Thoren M."/>
            <person name="Johannesson H."/>
        </authorList>
    </citation>
    <scope>NUCLEOTIDE SEQUENCE</scope>
    <source>
        <strain evidence="2">CBS 538.74</strain>
    </source>
</reference>
<sequence>MDNLPLELTAKIASYLPREDSNGALVRPNISSVSRQWKSAIEMITFRELKVKSTELAEFAANFSGSKSHRRGLLKALGFSIVLPDYSNADCAIYESNQDRLVNDKVASDAVAALFDILSTWGSHRDNAVELIIDAYSPMDAFYCGFDKRAQDERAARARIRADLFALRYKHSYIRIADVDKLPTVPCIKALYLDNGDRHFYPGSVVALAAKTPTLEQLIWVYTEPDVYLTLRRIIRDELFQWLMTFGLARSTARSLEIDINSHVYHDNQRLPDMTPPWQYDPLCAALHHSIGSKVKTLSYRGPLDAALFWPYGELQGPREPFWSSLTKLEVTFSAASPNGRWYFKAPPDHESHIHPSNEPLPADQQVSPMPPGYGTEEDTDAAYAYELAAREMPGGDNSEFRTVPDDEVMLPLLAAFARAAAQMPALKNAYLATPVPEPQSVWFVLYGAPGITCGGEELMVAEGEPEPPLNTPRVYFGVGDWRPSAEVVDLFRRVGEERYMQDTNVVFLA</sequence>
<evidence type="ECO:0000313" key="3">
    <source>
        <dbReference type="Proteomes" id="UP001302745"/>
    </source>
</evidence>
<protein>
    <recommendedName>
        <fullName evidence="1">F-box domain-containing protein</fullName>
    </recommendedName>
</protein>
<dbReference type="CDD" id="cd09917">
    <property type="entry name" value="F-box_SF"/>
    <property type="match status" value="1"/>
</dbReference>
<evidence type="ECO:0000259" key="1">
    <source>
        <dbReference type="PROSITE" id="PS50181"/>
    </source>
</evidence>